<evidence type="ECO:0000313" key="2">
    <source>
        <dbReference type="Proteomes" id="UP001597263"/>
    </source>
</evidence>
<evidence type="ECO:0000313" key="1">
    <source>
        <dbReference type="EMBL" id="MFD1228922.1"/>
    </source>
</evidence>
<organism evidence="1 2">
    <name type="scientific">Pseudochrobactrum kiredjianiae</name>
    <dbReference type="NCBI Taxonomy" id="386305"/>
    <lineage>
        <taxon>Bacteria</taxon>
        <taxon>Pseudomonadati</taxon>
        <taxon>Pseudomonadota</taxon>
        <taxon>Alphaproteobacteria</taxon>
        <taxon>Hyphomicrobiales</taxon>
        <taxon>Brucellaceae</taxon>
        <taxon>Pseudochrobactrum</taxon>
    </lineage>
</organism>
<accession>A0ABW3V8I8</accession>
<protein>
    <recommendedName>
        <fullName evidence="3">Sigma-70 family RNA polymerase sigma factor</fullName>
    </recommendedName>
</protein>
<keyword evidence="2" id="KW-1185">Reference proteome</keyword>
<comment type="caution">
    <text evidence="1">The sequence shown here is derived from an EMBL/GenBank/DDBJ whole genome shotgun (WGS) entry which is preliminary data.</text>
</comment>
<evidence type="ECO:0008006" key="3">
    <source>
        <dbReference type="Google" id="ProtNLM"/>
    </source>
</evidence>
<proteinExistence type="predicted"/>
<dbReference type="EMBL" id="JBHTMA010000040">
    <property type="protein sequence ID" value="MFD1228922.1"/>
    <property type="molecule type" value="Genomic_DNA"/>
</dbReference>
<reference evidence="2" key="1">
    <citation type="journal article" date="2019" name="Int. J. Syst. Evol. Microbiol.">
        <title>The Global Catalogue of Microorganisms (GCM) 10K type strain sequencing project: providing services to taxonomists for standard genome sequencing and annotation.</title>
        <authorList>
            <consortium name="The Broad Institute Genomics Platform"/>
            <consortium name="The Broad Institute Genome Sequencing Center for Infectious Disease"/>
            <person name="Wu L."/>
            <person name="Ma J."/>
        </authorList>
    </citation>
    <scope>NUCLEOTIDE SEQUENCE [LARGE SCALE GENOMIC DNA]</scope>
    <source>
        <strain evidence="2">CCUG 49584</strain>
    </source>
</reference>
<name>A0ABW3V8I8_9HYPH</name>
<dbReference type="Proteomes" id="UP001597263">
    <property type="component" value="Unassembled WGS sequence"/>
</dbReference>
<gene>
    <name evidence="1" type="ORF">ACFQ35_17405</name>
</gene>
<dbReference type="RefSeq" id="WP_377700442.1">
    <property type="nucleotide sequence ID" value="NZ_JBHTMA010000040.1"/>
</dbReference>
<sequence>MKYTDEIIDRKTGEIISVSSGDWLTLAELAEFLSCGRRKMTVILKELNFLQLENDGRYNRHRLADWVTTKGWGKRLHCKGSQYPFDVVSPDAVLWLIERWEEAVQDYQDKTYTAEIDAARESLQRFQFDRDRSDMTVQMMVCWLTDTLPELTQEKIAGVLDVTQQVVSKFLKTRSKQLSELRQMKANMFLP</sequence>